<dbReference type="PANTHER" id="PTHR47505:SF1">
    <property type="entry name" value="DNA UTILIZATION PROTEIN YHGH"/>
    <property type="match status" value="1"/>
</dbReference>
<dbReference type="InterPro" id="IPR051910">
    <property type="entry name" value="ComF/GntX_DNA_util-trans"/>
</dbReference>
<accession>A0A2I1INY2</accession>
<feature type="domain" description="Phosphoribosyltransferase" evidence="2">
    <location>
        <begin position="170"/>
        <end position="212"/>
    </location>
</feature>
<dbReference type="RefSeq" id="WP_024330942.1">
    <property type="nucleotide sequence ID" value="NZ_JASOXK010000002.1"/>
</dbReference>
<dbReference type="Proteomes" id="UP000235122">
    <property type="component" value="Unassembled WGS sequence"/>
</dbReference>
<dbReference type="AlphaFoldDB" id="A0A2I1INY2"/>
<dbReference type="GeneID" id="35867696"/>
<dbReference type="Pfam" id="PF00156">
    <property type="entry name" value="Pribosyltran"/>
    <property type="match status" value="1"/>
</dbReference>
<name>A0A2I1INY2_9ACTO</name>
<dbReference type="STRING" id="33007.HMPREF3198_01395"/>
<proteinExistence type="inferred from homology"/>
<dbReference type="Gene3D" id="3.40.50.2020">
    <property type="match status" value="1"/>
</dbReference>
<dbReference type="CDD" id="cd06223">
    <property type="entry name" value="PRTases_typeI"/>
    <property type="match status" value="1"/>
</dbReference>
<keyword evidence="4" id="KW-1185">Reference proteome</keyword>
<gene>
    <name evidence="3" type="ORF">CYJ19_04140</name>
</gene>
<dbReference type="SUPFAM" id="SSF53271">
    <property type="entry name" value="PRTase-like"/>
    <property type="match status" value="1"/>
</dbReference>
<reference evidence="3 4" key="1">
    <citation type="submission" date="2017-12" db="EMBL/GenBank/DDBJ databases">
        <title>Phylogenetic diversity of female urinary microbiome.</title>
        <authorList>
            <person name="Thomas-White K."/>
            <person name="Wolfe A.J."/>
        </authorList>
    </citation>
    <scope>NUCLEOTIDE SEQUENCE [LARGE SCALE GENOMIC DNA]</scope>
    <source>
        <strain evidence="3 4">UMB0402</strain>
    </source>
</reference>
<evidence type="ECO:0000313" key="4">
    <source>
        <dbReference type="Proteomes" id="UP000235122"/>
    </source>
</evidence>
<evidence type="ECO:0000256" key="1">
    <source>
        <dbReference type="ARBA" id="ARBA00008007"/>
    </source>
</evidence>
<dbReference type="InterPro" id="IPR029057">
    <property type="entry name" value="PRTase-like"/>
</dbReference>
<dbReference type="PANTHER" id="PTHR47505">
    <property type="entry name" value="DNA UTILIZATION PROTEIN YHGH"/>
    <property type="match status" value="1"/>
</dbReference>
<sequence length="224" mass="23927">MGAFLDLVVPTQCFGCGDWDTKLCSKCRDALSGNPFEISSSLRVSLASVFALGWYQGRLRQCVISLKHNKRLDAGFYLRFIGHQLAAAPLLEDIEGPISLVPAPPSWKRRLFGVPIGRPLALGIAEQLAKAGKKVRVDDILALPLGGHQSGRSGATRTQRIRSGIYCFGKPGRKVVLVDDVATTGATLKACALALQKRGVSVAGSLVIAAAPPPVRMTNTDPHM</sequence>
<comment type="similarity">
    <text evidence="1">Belongs to the ComF/GntX family.</text>
</comment>
<dbReference type="EMBL" id="PKKO01000002">
    <property type="protein sequence ID" value="PKY72836.1"/>
    <property type="molecule type" value="Genomic_DNA"/>
</dbReference>
<protein>
    <submittedName>
        <fullName evidence="3">ComF family protein</fullName>
    </submittedName>
</protein>
<evidence type="ECO:0000313" key="3">
    <source>
        <dbReference type="EMBL" id="PKY72836.1"/>
    </source>
</evidence>
<organism evidence="3 4">
    <name type="scientific">Winkia neuii</name>
    <dbReference type="NCBI Taxonomy" id="33007"/>
    <lineage>
        <taxon>Bacteria</taxon>
        <taxon>Bacillati</taxon>
        <taxon>Actinomycetota</taxon>
        <taxon>Actinomycetes</taxon>
        <taxon>Actinomycetales</taxon>
        <taxon>Actinomycetaceae</taxon>
        <taxon>Winkia</taxon>
    </lineage>
</organism>
<dbReference type="InterPro" id="IPR000836">
    <property type="entry name" value="PRTase_dom"/>
</dbReference>
<evidence type="ECO:0000259" key="2">
    <source>
        <dbReference type="Pfam" id="PF00156"/>
    </source>
</evidence>
<comment type="caution">
    <text evidence="3">The sequence shown here is derived from an EMBL/GenBank/DDBJ whole genome shotgun (WGS) entry which is preliminary data.</text>
</comment>